<gene>
    <name evidence="3" type="ORF">HF878_03230</name>
</gene>
<dbReference type="GO" id="GO:0030245">
    <property type="term" value="P:cellulose catabolic process"/>
    <property type="evidence" value="ECO:0007669"/>
    <property type="project" value="InterPro"/>
</dbReference>
<feature type="chain" id="PRO_5032941999" evidence="1">
    <location>
        <begin position="25"/>
        <end position="572"/>
    </location>
</feature>
<dbReference type="PANTHER" id="PTHR43308">
    <property type="entry name" value="OUTER MEMBRANE PROTEIN ALPHA-RELATED"/>
    <property type="match status" value="1"/>
</dbReference>
<reference evidence="3 4" key="1">
    <citation type="submission" date="2020-04" db="EMBL/GenBank/DDBJ databases">
        <authorList>
            <person name="Hitch T.C.A."/>
            <person name="Wylensek D."/>
            <person name="Clavel T."/>
        </authorList>
    </citation>
    <scope>NUCLEOTIDE SEQUENCE [LARGE SCALE GENOMIC DNA]</scope>
    <source>
        <strain evidence="3 4">PG-130-P53-12</strain>
    </source>
</reference>
<evidence type="ECO:0000256" key="1">
    <source>
        <dbReference type="SAM" id="SignalP"/>
    </source>
</evidence>
<dbReference type="InterPro" id="IPR008979">
    <property type="entry name" value="Galactose-bd-like_sf"/>
</dbReference>
<dbReference type="AlphaFoldDB" id="A0A848BB15"/>
<dbReference type="InterPro" id="IPR001119">
    <property type="entry name" value="SLH_dom"/>
</dbReference>
<dbReference type="Proteomes" id="UP000543804">
    <property type="component" value="Unassembled WGS sequence"/>
</dbReference>
<proteinExistence type="predicted"/>
<name>A0A848BB15_9FIRM</name>
<keyword evidence="4" id="KW-1185">Reference proteome</keyword>
<dbReference type="GO" id="GO:0008810">
    <property type="term" value="F:cellulase activity"/>
    <property type="evidence" value="ECO:0007669"/>
    <property type="project" value="InterPro"/>
</dbReference>
<evidence type="ECO:0000313" key="4">
    <source>
        <dbReference type="Proteomes" id="UP000543804"/>
    </source>
</evidence>
<dbReference type="Pfam" id="PF03425">
    <property type="entry name" value="CBM_11"/>
    <property type="match status" value="1"/>
</dbReference>
<dbReference type="PROSITE" id="PS51272">
    <property type="entry name" value="SLH"/>
    <property type="match status" value="1"/>
</dbReference>
<dbReference type="Gene3D" id="2.60.120.430">
    <property type="entry name" value="Galactose-binding lectin"/>
    <property type="match status" value="1"/>
</dbReference>
<dbReference type="SUPFAM" id="SSF49785">
    <property type="entry name" value="Galactose-binding domain-like"/>
    <property type="match status" value="1"/>
</dbReference>
<feature type="domain" description="SLH" evidence="2">
    <location>
        <begin position="25"/>
        <end position="88"/>
    </location>
</feature>
<organism evidence="3 4">
    <name type="scientific">Selenomonas bovis</name>
    <dbReference type="NCBI Taxonomy" id="416586"/>
    <lineage>
        <taxon>Bacteria</taxon>
        <taxon>Bacillati</taxon>
        <taxon>Bacillota</taxon>
        <taxon>Negativicutes</taxon>
        <taxon>Selenomonadales</taxon>
        <taxon>Selenomonadaceae</taxon>
        <taxon>Selenomonas</taxon>
    </lineage>
</organism>
<sequence>MKKKHLVAAALAATVVGASSSVFAASNPFTDVPQGHWAYDAVAQLAADGVIEGYGDTTFQGDKNITRYEMAQMVAKAVAKKDVSAADKAAIDKLAAEFAEELNNLGVRVANLEKNADNVHWSGSFTQKYMNNNIGRGVGSTGSTAWWEKELWLGLDAKVNDQGWGVHSGIDTKWGTSKGFNEEEPLEGDAGDQYGGNSENKHDVTFSLYTLNASGPIFKGADLTFGLFQPGLQNGYISNARTKGAKLSYHNGKTQFHVYGGRVYEKYGDLASTWSAFRRGGAELNGGADSATGHGLALDNWGTSIEYRFDGRTSAGIGYYALKHSDAYENGDTLGIVGVNFSRNLLPNLDLSGFYSHGNKHYQNKAYDIRLTYNGSEWGQKPWGAWFGYRYLGSDAQIMSGIDNAAEHPGIKGFDFESYYDDGSLLKGAYATNAGAGCAAEPLLSERCENGEAGLDFHYTINKGGYAGVIKSLRGVNWSDYNAIQFWITPDGKGQKLIIQTNSNGEDFEVDLTELAKKTEPQLVTLPFSQFKGKNGGAFDKSVVQHFAVYCNAIGDAPVDSHMYFDDIHAVK</sequence>
<evidence type="ECO:0000313" key="3">
    <source>
        <dbReference type="EMBL" id="NMD98497.1"/>
    </source>
</evidence>
<feature type="signal peptide" evidence="1">
    <location>
        <begin position="1"/>
        <end position="24"/>
    </location>
</feature>
<keyword evidence="1" id="KW-0732">Signal</keyword>
<protein>
    <submittedName>
        <fullName evidence="3">S-layer homology domain-containing protein</fullName>
    </submittedName>
</protein>
<accession>A0A848BB15</accession>
<evidence type="ECO:0000259" key="2">
    <source>
        <dbReference type="PROSITE" id="PS51272"/>
    </source>
</evidence>
<dbReference type="InterPro" id="IPR051465">
    <property type="entry name" value="Cell_Envelope_Struct_Comp"/>
</dbReference>
<dbReference type="Pfam" id="PF00395">
    <property type="entry name" value="SLH"/>
    <property type="match status" value="1"/>
</dbReference>
<dbReference type="InterPro" id="IPR005087">
    <property type="entry name" value="CBM11"/>
</dbReference>
<comment type="caution">
    <text evidence="3">The sequence shown here is derived from an EMBL/GenBank/DDBJ whole genome shotgun (WGS) entry which is preliminary data.</text>
</comment>
<dbReference type="EMBL" id="JABAFA010000006">
    <property type="protein sequence ID" value="NMD98497.1"/>
    <property type="molecule type" value="Genomic_DNA"/>
</dbReference>